<feature type="compositionally biased region" description="Low complexity" evidence="1">
    <location>
        <begin position="1"/>
        <end position="11"/>
    </location>
</feature>
<proteinExistence type="predicted"/>
<protein>
    <submittedName>
        <fullName evidence="2">Uncharacterized protein</fullName>
    </submittedName>
</protein>
<sequence length="103" mass="11736">MANKASSSSSSRKTKTPHNYYPVAESPHEIVAAAQKLMQLSDHDNSKDIKEADQIKSDMIIDENSEIIDRPKKMKKYRSIVSIYKVTRAINVRRRGEPFMIGN</sequence>
<gene>
    <name evidence="2" type="ORF">LLUT_LOCUS28627</name>
    <name evidence="3" type="ORF">LLUT_LOCUS28629</name>
</gene>
<dbReference type="AlphaFoldDB" id="A0AAV1Y124"/>
<dbReference type="EMBL" id="CAXHTB010000020">
    <property type="protein sequence ID" value="CAL0327567.1"/>
    <property type="molecule type" value="Genomic_DNA"/>
</dbReference>
<accession>A0AAV1Y124</accession>
<evidence type="ECO:0000313" key="4">
    <source>
        <dbReference type="Proteomes" id="UP001497480"/>
    </source>
</evidence>
<dbReference type="Proteomes" id="UP001497480">
    <property type="component" value="Unassembled WGS sequence"/>
</dbReference>
<reference evidence="2 4" key="1">
    <citation type="submission" date="2024-03" db="EMBL/GenBank/DDBJ databases">
        <authorList>
            <person name="Martinez-Hernandez J."/>
        </authorList>
    </citation>
    <scope>NUCLEOTIDE SEQUENCE [LARGE SCALE GENOMIC DNA]</scope>
</reference>
<feature type="region of interest" description="Disordered" evidence="1">
    <location>
        <begin position="1"/>
        <end position="22"/>
    </location>
</feature>
<evidence type="ECO:0000313" key="2">
    <source>
        <dbReference type="EMBL" id="CAL0327567.1"/>
    </source>
</evidence>
<evidence type="ECO:0000256" key="1">
    <source>
        <dbReference type="SAM" id="MobiDB-lite"/>
    </source>
</evidence>
<keyword evidence="4" id="KW-1185">Reference proteome</keyword>
<dbReference type="EMBL" id="CAXHTB010000020">
    <property type="protein sequence ID" value="CAL0327569.1"/>
    <property type="molecule type" value="Genomic_DNA"/>
</dbReference>
<organism evidence="2 4">
    <name type="scientific">Lupinus luteus</name>
    <name type="common">European yellow lupine</name>
    <dbReference type="NCBI Taxonomy" id="3873"/>
    <lineage>
        <taxon>Eukaryota</taxon>
        <taxon>Viridiplantae</taxon>
        <taxon>Streptophyta</taxon>
        <taxon>Embryophyta</taxon>
        <taxon>Tracheophyta</taxon>
        <taxon>Spermatophyta</taxon>
        <taxon>Magnoliopsida</taxon>
        <taxon>eudicotyledons</taxon>
        <taxon>Gunneridae</taxon>
        <taxon>Pentapetalae</taxon>
        <taxon>rosids</taxon>
        <taxon>fabids</taxon>
        <taxon>Fabales</taxon>
        <taxon>Fabaceae</taxon>
        <taxon>Papilionoideae</taxon>
        <taxon>50 kb inversion clade</taxon>
        <taxon>genistoids sensu lato</taxon>
        <taxon>core genistoids</taxon>
        <taxon>Genisteae</taxon>
        <taxon>Lupinus</taxon>
    </lineage>
</organism>
<name>A0AAV1Y124_LUPLU</name>
<comment type="caution">
    <text evidence="2">The sequence shown here is derived from an EMBL/GenBank/DDBJ whole genome shotgun (WGS) entry which is preliminary data.</text>
</comment>
<evidence type="ECO:0000313" key="3">
    <source>
        <dbReference type="EMBL" id="CAL0327569.1"/>
    </source>
</evidence>